<name>A0ABQ1E9E3_9CLOT</name>
<comment type="caution">
    <text evidence="1">The sequence shown here is derived from an EMBL/GenBank/DDBJ whole genome shotgun (WGS) entry which is preliminary data.</text>
</comment>
<evidence type="ECO:0000313" key="2">
    <source>
        <dbReference type="Proteomes" id="UP000663802"/>
    </source>
</evidence>
<dbReference type="PANTHER" id="PTHR34472">
    <property type="entry name" value="SULFUR CARRIER PROTEIN THIS"/>
    <property type="match status" value="1"/>
</dbReference>
<dbReference type="SUPFAM" id="SSF54285">
    <property type="entry name" value="MoaD/ThiS"/>
    <property type="match status" value="1"/>
</dbReference>
<accession>A0ABQ1E9E3</accession>
<protein>
    <submittedName>
        <fullName evidence="1">Thiamine biosynthesis protein ThiS</fullName>
    </submittedName>
</protein>
<dbReference type="InterPro" id="IPR016155">
    <property type="entry name" value="Mopterin_synth/thiamin_S_b"/>
</dbReference>
<dbReference type="PANTHER" id="PTHR34472:SF1">
    <property type="entry name" value="SULFUR CARRIER PROTEIN THIS"/>
    <property type="match status" value="1"/>
</dbReference>
<reference evidence="1 2" key="1">
    <citation type="journal article" date="2021" name="Int. J. Syst. Evol. Microbiol.">
        <title>Clostridium zeae sp. nov., isolated from corn silage.</title>
        <authorList>
            <person name="Kobayashi H."/>
            <person name="Tanizawa Y."/>
            <person name="Yagura M."/>
            <person name="Sakamoto M."/>
            <person name="Ohkuma M."/>
            <person name="Tohno M."/>
        </authorList>
    </citation>
    <scope>NUCLEOTIDE SEQUENCE [LARGE SCALE GENOMIC DNA]</scope>
    <source>
        <strain evidence="1 2">CSC2</strain>
    </source>
</reference>
<dbReference type="CDD" id="cd00565">
    <property type="entry name" value="Ubl_ThiS"/>
    <property type="match status" value="1"/>
</dbReference>
<dbReference type="Gene3D" id="3.10.20.30">
    <property type="match status" value="1"/>
</dbReference>
<dbReference type="InterPro" id="IPR012675">
    <property type="entry name" value="Beta-grasp_dom_sf"/>
</dbReference>
<sequence>MLLNGEKKEFRASITVAELLDELKINSDKVVVEVDRVILDKNEYAVKNLSSESEVELIRFVGGG</sequence>
<dbReference type="RefSeq" id="WP_206869453.1">
    <property type="nucleotide sequence ID" value="NZ_BMBA01000001.1"/>
</dbReference>
<gene>
    <name evidence="1" type="primary">thiS</name>
    <name evidence="1" type="ORF">CSC2_18300</name>
</gene>
<dbReference type="Pfam" id="PF02597">
    <property type="entry name" value="ThiS"/>
    <property type="match status" value="1"/>
</dbReference>
<keyword evidence="2" id="KW-1185">Reference proteome</keyword>
<evidence type="ECO:0000313" key="1">
    <source>
        <dbReference type="EMBL" id="GFZ31304.1"/>
    </source>
</evidence>
<organism evidence="1 2">
    <name type="scientific">Clostridium zeae</name>
    <dbReference type="NCBI Taxonomy" id="2759022"/>
    <lineage>
        <taxon>Bacteria</taxon>
        <taxon>Bacillati</taxon>
        <taxon>Bacillota</taxon>
        <taxon>Clostridia</taxon>
        <taxon>Eubacteriales</taxon>
        <taxon>Clostridiaceae</taxon>
        <taxon>Clostridium</taxon>
    </lineage>
</organism>
<dbReference type="InterPro" id="IPR003749">
    <property type="entry name" value="ThiS/MoaD-like"/>
</dbReference>
<proteinExistence type="predicted"/>
<dbReference type="NCBIfam" id="TIGR01683">
    <property type="entry name" value="thiS"/>
    <property type="match status" value="1"/>
</dbReference>
<dbReference type="EMBL" id="BMBA01000001">
    <property type="protein sequence ID" value="GFZ31304.1"/>
    <property type="molecule type" value="Genomic_DNA"/>
</dbReference>
<dbReference type="Proteomes" id="UP000663802">
    <property type="component" value="Unassembled WGS sequence"/>
</dbReference>
<dbReference type="InterPro" id="IPR010035">
    <property type="entry name" value="Thi_S"/>
</dbReference>